<proteinExistence type="predicted"/>
<keyword evidence="3" id="KW-1185">Reference proteome</keyword>
<name>A0A0M9A3B9_9HYME</name>
<evidence type="ECO:0000313" key="2">
    <source>
        <dbReference type="EMBL" id="KOX76357.1"/>
    </source>
</evidence>
<dbReference type="EMBL" id="KQ435750">
    <property type="protein sequence ID" value="KOX76357.1"/>
    <property type="molecule type" value="Genomic_DNA"/>
</dbReference>
<feature type="compositionally biased region" description="Basic and acidic residues" evidence="1">
    <location>
        <begin position="82"/>
        <end position="94"/>
    </location>
</feature>
<evidence type="ECO:0000256" key="1">
    <source>
        <dbReference type="SAM" id="MobiDB-lite"/>
    </source>
</evidence>
<protein>
    <submittedName>
        <fullName evidence="2">Uncharacterized protein</fullName>
    </submittedName>
</protein>
<evidence type="ECO:0000313" key="3">
    <source>
        <dbReference type="Proteomes" id="UP000053105"/>
    </source>
</evidence>
<dbReference type="OrthoDB" id="7617300at2759"/>
<gene>
    <name evidence="2" type="ORF">WN51_11688</name>
</gene>
<feature type="region of interest" description="Disordered" evidence="1">
    <location>
        <begin position="71"/>
        <end position="100"/>
    </location>
</feature>
<reference evidence="2 3" key="1">
    <citation type="submission" date="2015-07" db="EMBL/GenBank/DDBJ databases">
        <title>The genome of Melipona quadrifasciata.</title>
        <authorList>
            <person name="Pan H."/>
            <person name="Kapheim K."/>
        </authorList>
    </citation>
    <scope>NUCLEOTIDE SEQUENCE [LARGE SCALE GENOMIC DNA]</scope>
    <source>
        <strain evidence="2">0111107301</strain>
        <tissue evidence="2">Whole body</tissue>
    </source>
</reference>
<accession>A0A0M9A3B9</accession>
<organism evidence="2 3">
    <name type="scientific">Melipona quadrifasciata</name>
    <dbReference type="NCBI Taxonomy" id="166423"/>
    <lineage>
        <taxon>Eukaryota</taxon>
        <taxon>Metazoa</taxon>
        <taxon>Ecdysozoa</taxon>
        <taxon>Arthropoda</taxon>
        <taxon>Hexapoda</taxon>
        <taxon>Insecta</taxon>
        <taxon>Pterygota</taxon>
        <taxon>Neoptera</taxon>
        <taxon>Endopterygota</taxon>
        <taxon>Hymenoptera</taxon>
        <taxon>Apocrita</taxon>
        <taxon>Aculeata</taxon>
        <taxon>Apoidea</taxon>
        <taxon>Anthophila</taxon>
        <taxon>Apidae</taxon>
        <taxon>Melipona</taxon>
    </lineage>
</organism>
<sequence>MFIFSSIISKLKEELTEQQKILENCYLKWTMKFNLNEQSSCNINNEDMEIENESFNDDDLEMMELSMQNSNETFSKNTHRKQSSDTTKRLEKNVWENNKNTKFQQNIRSSNNKDNEIPLKTKDSIVETNQTLITQADNRNKTVDKSKKNLLSVLSDLKDINFVKVPKTNSTVNKKNIRTISKRESLSQNITGTLKQPLNSKQNESTKKEIIDDNSDICSTCSTVSLYSPQHKHILLSNVDKQTNKLVNINEDENSDDSESLLLEPTTSVNEICGKSDSEETVINQNCSSNRNGNFNIQHIETKSNRNSQITSKVPVALSNNKDSILQKQLNSVPCTNKSSNKKYQVTQTCNTYEDIDSNKRLVNQVGKNIVDKKLGLICRVVIDKYKQ</sequence>
<dbReference type="AlphaFoldDB" id="A0A0M9A3B9"/>
<dbReference type="Proteomes" id="UP000053105">
    <property type="component" value="Unassembled WGS sequence"/>
</dbReference>